<proteinExistence type="predicted"/>
<feature type="compositionally biased region" description="Polar residues" evidence="1">
    <location>
        <begin position="67"/>
        <end position="80"/>
    </location>
</feature>
<accession>A0A1D2JNF8</accession>
<dbReference type="Proteomes" id="UP000242814">
    <property type="component" value="Unassembled WGS sequence"/>
</dbReference>
<evidence type="ECO:0000256" key="1">
    <source>
        <dbReference type="SAM" id="MobiDB-lite"/>
    </source>
</evidence>
<sequence length="80" mass="9036">MRQRPSTQYGQQLGDPRPNQPLREAVDAFKREWENIRLPSSANTNGAVFANIPNPTLRRKSVEDSAKQPQVPNLQNQPGK</sequence>
<dbReference type="AlphaFoldDB" id="A0A1D2JNF8"/>
<dbReference type="VEuPathDB" id="FungiDB:PADG_03729"/>
<organism evidence="2 3">
    <name type="scientific">Paracoccidioides brasiliensis</name>
    <dbReference type="NCBI Taxonomy" id="121759"/>
    <lineage>
        <taxon>Eukaryota</taxon>
        <taxon>Fungi</taxon>
        <taxon>Dikarya</taxon>
        <taxon>Ascomycota</taxon>
        <taxon>Pezizomycotina</taxon>
        <taxon>Eurotiomycetes</taxon>
        <taxon>Eurotiomycetidae</taxon>
        <taxon>Onygenales</taxon>
        <taxon>Ajellomycetaceae</taxon>
        <taxon>Paracoccidioides</taxon>
    </lineage>
</organism>
<dbReference type="VEuPathDB" id="FungiDB:PABG_01677"/>
<gene>
    <name evidence="2" type="ORF">ACO22_00737</name>
</gene>
<evidence type="ECO:0000313" key="2">
    <source>
        <dbReference type="EMBL" id="ODH44747.1"/>
    </source>
</evidence>
<protein>
    <submittedName>
        <fullName evidence="2">Uncharacterized protein</fullName>
    </submittedName>
</protein>
<evidence type="ECO:0000313" key="3">
    <source>
        <dbReference type="Proteomes" id="UP000242814"/>
    </source>
</evidence>
<name>A0A1D2JNF8_PARBR</name>
<feature type="compositionally biased region" description="Polar residues" evidence="1">
    <location>
        <begin position="1"/>
        <end position="11"/>
    </location>
</feature>
<reference evidence="2 3" key="1">
    <citation type="submission" date="2016-06" db="EMBL/GenBank/DDBJ databases">
        <authorList>
            <person name="Kjaerup R.B."/>
            <person name="Dalgaard T.S."/>
            <person name="Juul-Madsen H.R."/>
        </authorList>
    </citation>
    <scope>NUCLEOTIDE SEQUENCE [LARGE SCALE GENOMIC DNA]</scope>
    <source>
        <strain evidence="2 3">Pb300</strain>
    </source>
</reference>
<comment type="caution">
    <text evidence="2">The sequence shown here is derived from an EMBL/GenBank/DDBJ whole genome shotgun (WGS) entry which is preliminary data.</text>
</comment>
<feature type="region of interest" description="Disordered" evidence="1">
    <location>
        <begin position="37"/>
        <end position="80"/>
    </location>
</feature>
<dbReference type="EMBL" id="LZYO01000016">
    <property type="protein sequence ID" value="ODH44747.1"/>
    <property type="molecule type" value="Genomic_DNA"/>
</dbReference>
<feature type="region of interest" description="Disordered" evidence="1">
    <location>
        <begin position="1"/>
        <end position="21"/>
    </location>
</feature>